<protein>
    <recommendedName>
        <fullName evidence="1">D-inositol 3-phosphate glycosyltransferase</fullName>
    </recommendedName>
</protein>
<accession>A0ABU3UUW0</accession>
<evidence type="ECO:0000313" key="3">
    <source>
        <dbReference type="Proteomes" id="UP001257627"/>
    </source>
</evidence>
<reference evidence="2 3" key="1">
    <citation type="submission" date="2023-02" db="EMBL/GenBank/DDBJ databases">
        <authorList>
            <person name="Maleckis M."/>
        </authorList>
    </citation>
    <scope>NUCLEOTIDE SEQUENCE [LARGE SCALE GENOMIC DNA]</scope>
    <source>
        <strain evidence="2 3">P8-A2</strain>
    </source>
</reference>
<dbReference type="RefSeq" id="WP_143608152.1">
    <property type="nucleotide sequence ID" value="NZ_JARAKF010000001.1"/>
</dbReference>
<organism evidence="2 3">
    <name type="scientific">Streptomyces mirabilis</name>
    <dbReference type="NCBI Taxonomy" id="68239"/>
    <lineage>
        <taxon>Bacteria</taxon>
        <taxon>Bacillati</taxon>
        <taxon>Actinomycetota</taxon>
        <taxon>Actinomycetes</taxon>
        <taxon>Kitasatosporales</taxon>
        <taxon>Streptomycetaceae</taxon>
        <taxon>Streptomyces</taxon>
    </lineage>
</organism>
<sequence length="373" mass="40035">MFPIRPRDPRRRSAPTVLALRHSAGLGGMGRAAEFFTPVLRRLCHIVAVVSLSAERTSDGFEASWPAKVGATASAVGRCARVLATESPDAVYLPIAQWGLPLLRDAFVIALARATGCTPVLHLHGAQLPARLSATLLLRKALGGAHWIVLSEDVAANLQASGCRTRSVTVIRNPAPTPETRAFPQQNGGPPTALGASQPMRVGWLGTMCRAKGFDVLCEAVDRMKRGSVAVEFSVAGMRLDVPHSRMGCVDRDLGVVQPADVPAFWSAVDVFILPARWAEGLPFVLLEALQAGCVVAATPSPGCAELFRSGCVDDIEPTVDSVTGFLEACRTDLDGVRRRQQKAWHQLRPLYAPDCVEKSFARFWDTAPFGQG</sequence>
<gene>
    <name evidence="2" type="ORF">PU648_33915</name>
</gene>
<dbReference type="PANTHER" id="PTHR12526">
    <property type="entry name" value="GLYCOSYLTRANSFERASE"/>
    <property type="match status" value="1"/>
</dbReference>
<name>A0ABU3UUW0_9ACTN</name>
<dbReference type="SUPFAM" id="SSF53756">
    <property type="entry name" value="UDP-Glycosyltransferase/glycogen phosphorylase"/>
    <property type="match status" value="1"/>
</dbReference>
<dbReference type="CDD" id="cd03801">
    <property type="entry name" value="GT4_PimA-like"/>
    <property type="match status" value="1"/>
</dbReference>
<dbReference type="EMBL" id="JARAKF010000001">
    <property type="protein sequence ID" value="MDU8997254.1"/>
    <property type="molecule type" value="Genomic_DNA"/>
</dbReference>
<dbReference type="Gene3D" id="3.40.50.2000">
    <property type="entry name" value="Glycogen Phosphorylase B"/>
    <property type="match status" value="2"/>
</dbReference>
<dbReference type="Proteomes" id="UP001257627">
    <property type="component" value="Unassembled WGS sequence"/>
</dbReference>
<evidence type="ECO:0000256" key="1">
    <source>
        <dbReference type="ARBA" id="ARBA00021292"/>
    </source>
</evidence>
<proteinExistence type="predicted"/>
<comment type="caution">
    <text evidence="2">The sequence shown here is derived from an EMBL/GenBank/DDBJ whole genome shotgun (WGS) entry which is preliminary data.</text>
</comment>
<keyword evidence="3" id="KW-1185">Reference proteome</keyword>
<dbReference type="Pfam" id="PF13692">
    <property type="entry name" value="Glyco_trans_1_4"/>
    <property type="match status" value="1"/>
</dbReference>
<evidence type="ECO:0000313" key="2">
    <source>
        <dbReference type="EMBL" id="MDU8997254.1"/>
    </source>
</evidence>
<dbReference type="PANTHER" id="PTHR12526:SF636">
    <property type="entry name" value="BLL3647 PROTEIN"/>
    <property type="match status" value="1"/>
</dbReference>